<evidence type="ECO:0000256" key="8">
    <source>
        <dbReference type="SAM" id="SignalP"/>
    </source>
</evidence>
<evidence type="ECO:0000259" key="9">
    <source>
        <dbReference type="PROSITE" id="PS51007"/>
    </source>
</evidence>
<feature type="domain" description="Cytochrome c" evidence="9">
    <location>
        <begin position="90"/>
        <end position="175"/>
    </location>
</feature>
<evidence type="ECO:0000256" key="2">
    <source>
        <dbReference type="ARBA" id="ARBA00022617"/>
    </source>
</evidence>
<keyword evidence="3 6" id="KW-0479">Metal-binding</keyword>
<evidence type="ECO:0000256" key="3">
    <source>
        <dbReference type="ARBA" id="ARBA00022723"/>
    </source>
</evidence>
<evidence type="ECO:0000256" key="6">
    <source>
        <dbReference type="PROSITE-ProRule" id="PRU00433"/>
    </source>
</evidence>
<dbReference type="Pfam" id="PF00034">
    <property type="entry name" value="Cytochrom_C"/>
    <property type="match status" value="1"/>
</dbReference>
<organism evidence="10 11">
    <name type="scientific">Paradesertivirga mongoliensis</name>
    <dbReference type="NCBI Taxonomy" id="2100740"/>
    <lineage>
        <taxon>Bacteria</taxon>
        <taxon>Pseudomonadati</taxon>
        <taxon>Bacteroidota</taxon>
        <taxon>Sphingobacteriia</taxon>
        <taxon>Sphingobacteriales</taxon>
        <taxon>Sphingobacteriaceae</taxon>
        <taxon>Paradesertivirga</taxon>
    </lineage>
</organism>
<feature type="compositionally biased region" description="Polar residues" evidence="7">
    <location>
        <begin position="31"/>
        <end position="40"/>
    </location>
</feature>
<keyword evidence="4" id="KW-0249">Electron transport</keyword>
<feature type="compositionally biased region" description="Low complexity" evidence="7">
    <location>
        <begin position="56"/>
        <end position="72"/>
    </location>
</feature>
<keyword evidence="5 6" id="KW-0408">Iron</keyword>
<dbReference type="Gene3D" id="1.10.760.10">
    <property type="entry name" value="Cytochrome c-like domain"/>
    <property type="match status" value="1"/>
</dbReference>
<feature type="region of interest" description="Disordered" evidence="7">
    <location>
        <begin position="25"/>
        <end position="92"/>
    </location>
</feature>
<dbReference type="EMBL" id="JBHUHZ010000002">
    <property type="protein sequence ID" value="MFD2163776.1"/>
    <property type="molecule type" value="Genomic_DNA"/>
</dbReference>
<comment type="caution">
    <text evidence="10">The sequence shown here is derived from an EMBL/GenBank/DDBJ whole genome shotgun (WGS) entry which is preliminary data.</text>
</comment>
<feature type="chain" id="PRO_5045497919" evidence="8">
    <location>
        <begin position="22"/>
        <end position="175"/>
    </location>
</feature>
<dbReference type="PROSITE" id="PS51257">
    <property type="entry name" value="PROKAR_LIPOPROTEIN"/>
    <property type="match status" value="1"/>
</dbReference>
<keyword evidence="11" id="KW-1185">Reference proteome</keyword>
<dbReference type="RefSeq" id="WP_255900247.1">
    <property type="nucleotide sequence ID" value="NZ_JAFMZO010000002.1"/>
</dbReference>
<gene>
    <name evidence="10" type="ORF">ACFSJU_15315</name>
</gene>
<evidence type="ECO:0000313" key="10">
    <source>
        <dbReference type="EMBL" id="MFD2163776.1"/>
    </source>
</evidence>
<evidence type="ECO:0000256" key="7">
    <source>
        <dbReference type="SAM" id="MobiDB-lite"/>
    </source>
</evidence>
<dbReference type="PROSITE" id="PS51007">
    <property type="entry name" value="CYTC"/>
    <property type="match status" value="1"/>
</dbReference>
<name>A0ABW4ZPQ8_9SPHI</name>
<reference evidence="11" key="1">
    <citation type="journal article" date="2019" name="Int. J. Syst. Evol. Microbiol.">
        <title>The Global Catalogue of Microorganisms (GCM) 10K type strain sequencing project: providing services to taxonomists for standard genome sequencing and annotation.</title>
        <authorList>
            <consortium name="The Broad Institute Genomics Platform"/>
            <consortium name="The Broad Institute Genome Sequencing Center for Infectious Disease"/>
            <person name="Wu L."/>
            <person name="Ma J."/>
        </authorList>
    </citation>
    <scope>NUCLEOTIDE SEQUENCE [LARGE SCALE GENOMIC DNA]</scope>
    <source>
        <strain evidence="11">KCTC 42217</strain>
    </source>
</reference>
<protein>
    <submittedName>
        <fullName evidence="10">C-type cytochrome</fullName>
    </submittedName>
</protein>
<proteinExistence type="predicted"/>
<dbReference type="InterPro" id="IPR002324">
    <property type="entry name" value="Cyt_c_ID"/>
</dbReference>
<evidence type="ECO:0000256" key="4">
    <source>
        <dbReference type="ARBA" id="ARBA00022982"/>
    </source>
</evidence>
<keyword evidence="1" id="KW-0813">Transport</keyword>
<feature type="signal peptide" evidence="8">
    <location>
        <begin position="1"/>
        <end position="21"/>
    </location>
</feature>
<dbReference type="SUPFAM" id="SSF46626">
    <property type="entry name" value="Cytochrome c"/>
    <property type="match status" value="1"/>
</dbReference>
<sequence length="175" mass="18140">MKRIIFSPAFLIGISLSLSLAGCGGPDSQKAESASEQSMADTAEAVSDTTAVITDTATLASPTEPATATTEKSSPKPAEKVKAKPATSTSAISQGKALMAKSDCFACHKTDVKLVGPAYEEVAAKYPDTEENFSKLADKIVNGGAGVWGEVPMSPHPQISSSDAKKMAQYILSLK</sequence>
<dbReference type="InterPro" id="IPR009056">
    <property type="entry name" value="Cyt_c-like_dom"/>
</dbReference>
<evidence type="ECO:0000256" key="5">
    <source>
        <dbReference type="ARBA" id="ARBA00023004"/>
    </source>
</evidence>
<evidence type="ECO:0000256" key="1">
    <source>
        <dbReference type="ARBA" id="ARBA00022448"/>
    </source>
</evidence>
<keyword evidence="2 6" id="KW-0349">Heme</keyword>
<dbReference type="PRINTS" id="PR00606">
    <property type="entry name" value="CYTCHROMECID"/>
</dbReference>
<feature type="compositionally biased region" description="Basic and acidic residues" evidence="7">
    <location>
        <begin position="73"/>
        <end position="82"/>
    </location>
</feature>
<keyword evidence="8" id="KW-0732">Signal</keyword>
<dbReference type="Proteomes" id="UP001597387">
    <property type="component" value="Unassembled WGS sequence"/>
</dbReference>
<evidence type="ECO:0000313" key="11">
    <source>
        <dbReference type="Proteomes" id="UP001597387"/>
    </source>
</evidence>
<dbReference type="InterPro" id="IPR036909">
    <property type="entry name" value="Cyt_c-like_dom_sf"/>
</dbReference>
<accession>A0ABW4ZPQ8</accession>